<dbReference type="Gene3D" id="2.10.109.10">
    <property type="entry name" value="Umud Fragment, subunit A"/>
    <property type="match status" value="1"/>
</dbReference>
<reference evidence="3 4" key="1">
    <citation type="submission" date="2015-09" db="EMBL/GenBank/DDBJ databases">
        <authorList>
            <person name="Jackson K.R."/>
            <person name="Lunt B.L."/>
            <person name="Fisher J.N.B."/>
            <person name="Gardner A.V."/>
            <person name="Bailey M.E."/>
            <person name="Deus L.M."/>
            <person name="Earl A.S."/>
            <person name="Gibby P.D."/>
            <person name="Hartmann K.A."/>
            <person name="Liu J.E."/>
            <person name="Manci A.M."/>
            <person name="Nielsen D.A."/>
            <person name="Solomon M.B."/>
            <person name="Breakwell D.P."/>
            <person name="Burnett S.H."/>
            <person name="Grose J.H."/>
        </authorList>
    </citation>
    <scope>NUCLEOTIDE SEQUENCE [LARGE SCALE GENOMIC DNA]</scope>
    <source>
        <strain evidence="3 4">16</strain>
    </source>
</reference>
<keyword evidence="3" id="KW-0238">DNA-binding</keyword>
<evidence type="ECO:0000259" key="2">
    <source>
        <dbReference type="Pfam" id="PF00717"/>
    </source>
</evidence>
<dbReference type="InterPro" id="IPR015927">
    <property type="entry name" value="Peptidase_S24_S26A/B/C"/>
</dbReference>
<proteinExistence type="predicted"/>
<dbReference type="InterPro" id="IPR036286">
    <property type="entry name" value="LexA/Signal_pep-like_sf"/>
</dbReference>
<comment type="caution">
    <text evidence="3">The sequence shown here is derived from an EMBL/GenBank/DDBJ whole genome shotgun (WGS) entry which is preliminary data.</text>
</comment>
<organism evidence="3 4">
    <name type="scientific">Prosthecodimorpha hirschii</name>
    <dbReference type="NCBI Taxonomy" id="665126"/>
    <lineage>
        <taxon>Bacteria</taxon>
        <taxon>Pseudomonadati</taxon>
        <taxon>Pseudomonadota</taxon>
        <taxon>Alphaproteobacteria</taxon>
        <taxon>Hyphomicrobiales</taxon>
        <taxon>Ancalomicrobiaceae</taxon>
        <taxon>Prosthecodimorpha</taxon>
    </lineage>
</organism>
<dbReference type="STRING" id="665126.ABB55_09775"/>
<dbReference type="RefSeq" id="WP_054358639.1">
    <property type="nucleotide sequence ID" value="NZ_LJYW01000001.1"/>
</dbReference>
<feature type="region of interest" description="Disordered" evidence="1">
    <location>
        <begin position="37"/>
        <end position="58"/>
    </location>
</feature>
<dbReference type="InterPro" id="IPR039418">
    <property type="entry name" value="LexA-like"/>
</dbReference>
<dbReference type="GO" id="GO:0003677">
    <property type="term" value="F:DNA binding"/>
    <property type="evidence" value="ECO:0007669"/>
    <property type="project" value="UniProtKB-KW"/>
</dbReference>
<protein>
    <submittedName>
        <fullName evidence="3">DNA-binding protein</fullName>
    </submittedName>
</protein>
<dbReference type="Pfam" id="PF00717">
    <property type="entry name" value="Peptidase_S24"/>
    <property type="match status" value="1"/>
</dbReference>
<dbReference type="AlphaFoldDB" id="A0A0P6W5B2"/>
<name>A0A0P6W5B2_9HYPH</name>
<dbReference type="Proteomes" id="UP000048984">
    <property type="component" value="Unassembled WGS sequence"/>
</dbReference>
<gene>
    <name evidence="3" type="ORF">ABB55_09775</name>
</gene>
<feature type="domain" description="Peptidase S24/S26A/S26B/S26C" evidence="2">
    <location>
        <begin position="129"/>
        <end position="215"/>
    </location>
</feature>
<evidence type="ECO:0000256" key="1">
    <source>
        <dbReference type="SAM" id="MobiDB-lite"/>
    </source>
</evidence>
<dbReference type="EMBL" id="LJYW01000001">
    <property type="protein sequence ID" value="KPL52476.1"/>
    <property type="molecule type" value="Genomic_DNA"/>
</dbReference>
<evidence type="ECO:0000313" key="3">
    <source>
        <dbReference type="EMBL" id="KPL52476.1"/>
    </source>
</evidence>
<dbReference type="SUPFAM" id="SSF51306">
    <property type="entry name" value="LexA/Signal peptidase"/>
    <property type="match status" value="1"/>
</dbReference>
<evidence type="ECO:0000313" key="4">
    <source>
        <dbReference type="Proteomes" id="UP000048984"/>
    </source>
</evidence>
<keyword evidence="4" id="KW-1185">Reference proteome</keyword>
<dbReference type="CDD" id="cd06529">
    <property type="entry name" value="S24_LexA-like"/>
    <property type="match status" value="1"/>
</dbReference>
<reference evidence="3 4" key="2">
    <citation type="submission" date="2015-10" db="EMBL/GenBank/DDBJ databases">
        <title>Draft Genome Sequence of Prosthecomicrobium hirschii ATCC 27832.</title>
        <authorList>
            <person name="Daniel J."/>
            <person name="Givan S.A."/>
            <person name="Brun Y.V."/>
            <person name="Brown P.J."/>
        </authorList>
    </citation>
    <scope>NUCLEOTIDE SEQUENCE [LARGE SCALE GENOMIC DNA]</scope>
    <source>
        <strain evidence="3 4">16</strain>
    </source>
</reference>
<accession>A0A0P6W5B2</accession>
<sequence>MTREPVPPITHERVWNAIDAFAARQGLTPSGLARLAGLDPTTFNRSKRHGGDGRPRWPSTESIAKVLQAVGARFDEFVGLVEGRDGPDYPVPARTVPFIDAREASAPGFFDPGGRPTGTGWDAVAFPAAPEDPLFAIEVAGSGMQPLYRDGDVIIVRPDIEIRRGDRVLIQTPDGTLTARIFLRRTKRSVEVAAPNSPGSERLALTEIAWLARIVWASQ</sequence>